<dbReference type="InterPro" id="IPR050140">
    <property type="entry name" value="SRY-related_HMG-box_TF-like"/>
</dbReference>
<dbReference type="PANTHER" id="PTHR10270">
    <property type="entry name" value="SOX TRANSCRIPTION FACTOR"/>
    <property type="match status" value="1"/>
</dbReference>
<dbReference type="PROSITE" id="PS50118">
    <property type="entry name" value="HMG_BOX_2"/>
    <property type="match status" value="1"/>
</dbReference>
<reference evidence="6" key="1">
    <citation type="submission" date="2021-06" db="EMBL/GenBank/DDBJ databases">
        <authorList>
            <person name="Kallberg Y."/>
            <person name="Tangrot J."/>
            <person name="Rosling A."/>
        </authorList>
    </citation>
    <scope>NUCLEOTIDE SEQUENCE</scope>
    <source>
        <strain evidence="6">FL130A</strain>
    </source>
</reference>
<dbReference type="InterPro" id="IPR036910">
    <property type="entry name" value="HMG_box_dom_sf"/>
</dbReference>
<evidence type="ECO:0000256" key="3">
    <source>
        <dbReference type="PROSITE-ProRule" id="PRU00267"/>
    </source>
</evidence>
<evidence type="ECO:0000256" key="1">
    <source>
        <dbReference type="ARBA" id="ARBA00023125"/>
    </source>
</evidence>
<feature type="compositionally biased region" description="Basic and acidic residues" evidence="4">
    <location>
        <begin position="10"/>
        <end position="23"/>
    </location>
</feature>
<dbReference type="GO" id="GO:0000978">
    <property type="term" value="F:RNA polymerase II cis-regulatory region sequence-specific DNA binding"/>
    <property type="evidence" value="ECO:0007669"/>
    <property type="project" value="TreeGrafter"/>
</dbReference>
<evidence type="ECO:0000256" key="2">
    <source>
        <dbReference type="ARBA" id="ARBA00023163"/>
    </source>
</evidence>
<dbReference type="SUPFAM" id="SSF47095">
    <property type="entry name" value="HMG-box"/>
    <property type="match status" value="1"/>
</dbReference>
<accession>A0A9N8VTX4</accession>
<evidence type="ECO:0000313" key="7">
    <source>
        <dbReference type="Proteomes" id="UP000789508"/>
    </source>
</evidence>
<gene>
    <name evidence="6" type="ORF">ALEPTO_LOCUS1694</name>
</gene>
<evidence type="ECO:0000259" key="5">
    <source>
        <dbReference type="PROSITE" id="PS50118"/>
    </source>
</evidence>
<name>A0A9N8VTX4_9GLOM</name>
<keyword evidence="7" id="KW-1185">Reference proteome</keyword>
<dbReference type="GO" id="GO:0005634">
    <property type="term" value="C:nucleus"/>
    <property type="evidence" value="ECO:0007669"/>
    <property type="project" value="UniProtKB-UniRule"/>
</dbReference>
<dbReference type="InterPro" id="IPR009071">
    <property type="entry name" value="HMG_box_dom"/>
</dbReference>
<proteinExistence type="predicted"/>
<organism evidence="6 7">
    <name type="scientific">Ambispora leptoticha</name>
    <dbReference type="NCBI Taxonomy" id="144679"/>
    <lineage>
        <taxon>Eukaryota</taxon>
        <taxon>Fungi</taxon>
        <taxon>Fungi incertae sedis</taxon>
        <taxon>Mucoromycota</taxon>
        <taxon>Glomeromycotina</taxon>
        <taxon>Glomeromycetes</taxon>
        <taxon>Archaeosporales</taxon>
        <taxon>Ambisporaceae</taxon>
        <taxon>Ambispora</taxon>
    </lineage>
</organism>
<dbReference type="SMART" id="SM00398">
    <property type="entry name" value="HMG"/>
    <property type="match status" value="1"/>
</dbReference>
<keyword evidence="2" id="KW-0804">Transcription</keyword>
<evidence type="ECO:0000313" key="6">
    <source>
        <dbReference type="EMBL" id="CAG8464229.1"/>
    </source>
</evidence>
<keyword evidence="3" id="KW-0539">Nucleus</keyword>
<dbReference type="Gene3D" id="1.10.30.10">
    <property type="entry name" value="High mobility group box domain"/>
    <property type="match status" value="1"/>
</dbReference>
<keyword evidence="1 3" id="KW-0238">DNA-binding</keyword>
<dbReference type="GO" id="GO:0001228">
    <property type="term" value="F:DNA-binding transcription activator activity, RNA polymerase II-specific"/>
    <property type="evidence" value="ECO:0007669"/>
    <property type="project" value="TreeGrafter"/>
</dbReference>
<feature type="DNA-binding region" description="HMG box" evidence="3">
    <location>
        <begin position="73"/>
        <end position="150"/>
    </location>
</feature>
<sequence length="285" mass="33347">MGKPTKQKKPRDQIRQKNNEKKIVHQRHSATTFEYKKQIELFREKLNLFPVPFKISDIYDVNDKNMFIKDSKVKRPSNSFILFRLVAKKLIKNATLSNSEGSFFASLEQPMVSKIVGALWKQATKEEKKSYEELAEELKQLHMLHHPDYKYKPKRDKAIWKLKPQVDNMETSSGPNGNEINFNENESNFNEKNSAIDLSENDEIVNPGEFNYDESVITPNDEFNFRGNDIFNHNYVSELQFNEYNDNLIPNTRNIIDEPNLDSSSQIYFNNNFSFDPSLCFPSNN</sequence>
<dbReference type="EMBL" id="CAJVPS010000201">
    <property type="protein sequence ID" value="CAG8464229.1"/>
    <property type="molecule type" value="Genomic_DNA"/>
</dbReference>
<evidence type="ECO:0000256" key="4">
    <source>
        <dbReference type="SAM" id="MobiDB-lite"/>
    </source>
</evidence>
<feature type="domain" description="HMG box" evidence="5">
    <location>
        <begin position="73"/>
        <end position="150"/>
    </location>
</feature>
<feature type="region of interest" description="Disordered" evidence="4">
    <location>
        <begin position="1"/>
        <end position="27"/>
    </location>
</feature>
<dbReference type="PANTHER" id="PTHR10270:SF161">
    <property type="entry name" value="SEX-DETERMINING REGION Y PROTEIN"/>
    <property type="match status" value="1"/>
</dbReference>
<dbReference type="OrthoDB" id="6247875at2759"/>
<dbReference type="Proteomes" id="UP000789508">
    <property type="component" value="Unassembled WGS sequence"/>
</dbReference>
<dbReference type="AlphaFoldDB" id="A0A9N8VTX4"/>
<dbReference type="GO" id="GO:0030154">
    <property type="term" value="P:cell differentiation"/>
    <property type="evidence" value="ECO:0007669"/>
    <property type="project" value="TreeGrafter"/>
</dbReference>
<comment type="caution">
    <text evidence="6">The sequence shown here is derived from an EMBL/GenBank/DDBJ whole genome shotgun (WGS) entry which is preliminary data.</text>
</comment>
<dbReference type="Pfam" id="PF00505">
    <property type="entry name" value="HMG_box"/>
    <property type="match status" value="1"/>
</dbReference>
<protein>
    <submittedName>
        <fullName evidence="6">2723_t:CDS:1</fullName>
    </submittedName>
</protein>